<evidence type="ECO:0000256" key="1">
    <source>
        <dbReference type="ARBA" id="ARBA00004127"/>
    </source>
</evidence>
<evidence type="ECO:0000313" key="7">
    <source>
        <dbReference type="EMBL" id="ABF45744.1"/>
    </source>
</evidence>
<reference evidence="7" key="1">
    <citation type="submission" date="2006-04" db="EMBL/GenBank/DDBJ databases">
        <title>Complete sequence of chromosome of Deinococcus geothermalis DSM 11300.</title>
        <authorList>
            <consortium name="US DOE Joint Genome Institute"/>
            <person name="Copeland A."/>
            <person name="Lucas S."/>
            <person name="Lapidus A."/>
            <person name="Barry K."/>
            <person name="Detter J.C."/>
            <person name="Glavina del Rio T."/>
            <person name="Hammon N."/>
            <person name="Israni S."/>
            <person name="Dalin E."/>
            <person name="Tice H."/>
            <person name="Pitluck S."/>
            <person name="Brettin T."/>
            <person name="Bruce D."/>
            <person name="Han C."/>
            <person name="Tapia R."/>
            <person name="Saunders E."/>
            <person name="Gilna P."/>
            <person name="Schmutz J."/>
            <person name="Larimer F."/>
            <person name="Land M."/>
            <person name="Hauser L."/>
            <person name="Kyrpides N."/>
            <person name="Kim E."/>
            <person name="Daly M.J."/>
            <person name="Fredrickson J.K."/>
            <person name="Makarova K.S."/>
            <person name="Gaidamakova E.K."/>
            <person name="Zhai M."/>
            <person name="Richardson P."/>
        </authorList>
    </citation>
    <scope>NUCLEOTIDE SEQUENCE</scope>
    <source>
        <strain evidence="7">DSM 11300</strain>
    </source>
</reference>
<keyword evidence="2 5" id="KW-0812">Transmembrane</keyword>
<feature type="transmembrane region" description="Helical" evidence="5">
    <location>
        <begin position="103"/>
        <end position="121"/>
    </location>
</feature>
<dbReference type="Pfam" id="PF06803">
    <property type="entry name" value="DUF1232"/>
    <property type="match status" value="1"/>
</dbReference>
<dbReference type="STRING" id="319795.Dgeo_1449"/>
<keyword evidence="8" id="KW-1185">Reference proteome</keyword>
<dbReference type="Proteomes" id="UP000002431">
    <property type="component" value="Chromosome"/>
</dbReference>
<accession>Q1IYE0</accession>
<evidence type="ECO:0000313" key="8">
    <source>
        <dbReference type="Proteomes" id="UP000002431"/>
    </source>
</evidence>
<dbReference type="HOGENOM" id="CLU_139031_0_0_0"/>
<comment type="subcellular location">
    <subcellularLocation>
        <location evidence="1">Endomembrane system</location>
        <topology evidence="1">Multi-pass membrane protein</topology>
    </subcellularLocation>
</comment>
<sequence length="134" mass="14616">MLHRLRAAARRLKGELLALSLAARDPRTPWPARLLALLVLAYALSPLDLIPDFIPVLGQLDDLLLVPAGLWLALRLIPPPVLADARAQAAAQPARLARSAWGLLLMLGLYALAVWLAWRFWLGPGWGTAPDPGR</sequence>
<evidence type="ECO:0000256" key="3">
    <source>
        <dbReference type="ARBA" id="ARBA00022989"/>
    </source>
</evidence>
<dbReference type="AlphaFoldDB" id="Q1IYE0"/>
<feature type="domain" description="DUF1232" evidence="6">
    <location>
        <begin position="32"/>
        <end position="67"/>
    </location>
</feature>
<evidence type="ECO:0000256" key="5">
    <source>
        <dbReference type="SAM" id="Phobius"/>
    </source>
</evidence>
<dbReference type="eggNOG" id="COG3339">
    <property type="taxonomic scope" value="Bacteria"/>
</dbReference>
<evidence type="ECO:0000259" key="6">
    <source>
        <dbReference type="Pfam" id="PF06803"/>
    </source>
</evidence>
<dbReference type="KEGG" id="dge:Dgeo_1449"/>
<dbReference type="EMBL" id="CP000359">
    <property type="protein sequence ID" value="ABF45744.1"/>
    <property type="molecule type" value="Genomic_DNA"/>
</dbReference>
<dbReference type="GO" id="GO:0012505">
    <property type="term" value="C:endomembrane system"/>
    <property type="evidence" value="ECO:0007669"/>
    <property type="project" value="UniProtKB-SubCell"/>
</dbReference>
<name>Q1IYE0_DEIGD</name>
<proteinExistence type="predicted"/>
<evidence type="ECO:0000256" key="4">
    <source>
        <dbReference type="ARBA" id="ARBA00023136"/>
    </source>
</evidence>
<evidence type="ECO:0000256" key="2">
    <source>
        <dbReference type="ARBA" id="ARBA00022692"/>
    </source>
</evidence>
<organism evidence="7 8">
    <name type="scientific">Deinococcus geothermalis (strain DSM 11300 / CIP 105573 / AG-3a)</name>
    <dbReference type="NCBI Taxonomy" id="319795"/>
    <lineage>
        <taxon>Bacteria</taxon>
        <taxon>Thermotogati</taxon>
        <taxon>Deinococcota</taxon>
        <taxon>Deinococci</taxon>
        <taxon>Deinococcales</taxon>
        <taxon>Deinococcaceae</taxon>
        <taxon>Deinococcus</taxon>
    </lineage>
</organism>
<keyword evidence="3 5" id="KW-1133">Transmembrane helix</keyword>
<dbReference type="InterPro" id="IPR010652">
    <property type="entry name" value="DUF1232"/>
</dbReference>
<gene>
    <name evidence="7" type="ordered locus">Dgeo_1449</name>
</gene>
<protein>
    <recommendedName>
        <fullName evidence="6">DUF1232 domain-containing protein</fullName>
    </recommendedName>
</protein>
<dbReference type="RefSeq" id="WP_011530578.1">
    <property type="nucleotide sequence ID" value="NC_008025.1"/>
</dbReference>
<keyword evidence="4 5" id="KW-0472">Membrane</keyword>